<dbReference type="Gene3D" id="3.30.450.90">
    <property type="match status" value="1"/>
</dbReference>
<dbReference type="RefSeq" id="WP_106756918.1">
    <property type="nucleotide sequence ID" value="NZ_PXWF02000108.1"/>
</dbReference>
<keyword evidence="4" id="KW-1185">Reference proteome</keyword>
<organism evidence="3 4">
    <name type="scientific">Massilia glaciei</name>
    <dbReference type="NCBI Taxonomy" id="1524097"/>
    <lineage>
        <taxon>Bacteria</taxon>
        <taxon>Pseudomonadati</taxon>
        <taxon>Pseudomonadota</taxon>
        <taxon>Betaproteobacteria</taxon>
        <taxon>Burkholderiales</taxon>
        <taxon>Oxalobacteraceae</taxon>
        <taxon>Telluria group</taxon>
        <taxon>Massilia</taxon>
    </lineage>
</organism>
<sequence length="393" mass="43253">MENHESSQIRTLSYIENEDHPVFGTLVEQILHLLNSRLIFSDIIIHQNSPLMLRQPRGLVAVSDSPITKEELEEFFEVIEPNWADRIAERAFDRSIDLHTARIRANCFTFQGKKRLGCVIRRFPREPLALAGLGLHQDEFEFPNFTSGLVLIIGDTCQGKSTTIASMIDQINKQRSGHIITIEDPVETLIPQRKCIITQREVGFDGDVDSYYLGALDALRERPDVIVIGEIRDAQTALEALALAESGPLVFASLHARSTELGLQKLLRLLGNSGAQSQALAHALRGVLCQALLPSLEGDRYHLATECLTNGPAAVRMLEAGDVGGIRAHMNASGEPGCHTMNASLQQLLADDKIGIEDARNATTDRLGFADMVLGGAVDRRGLINRSQRRAQG</sequence>
<dbReference type="InterPro" id="IPR050921">
    <property type="entry name" value="T4SS_GSP_E_ATPase"/>
</dbReference>
<protein>
    <submittedName>
        <fullName evidence="3">Twitching motility protein</fullName>
    </submittedName>
</protein>
<evidence type="ECO:0000313" key="3">
    <source>
        <dbReference type="EMBL" id="PWF49172.1"/>
    </source>
</evidence>
<gene>
    <name evidence="3" type="ORF">C7C56_008010</name>
</gene>
<dbReference type="Pfam" id="PF00437">
    <property type="entry name" value="T2SSE"/>
    <property type="match status" value="1"/>
</dbReference>
<dbReference type="InterPro" id="IPR027417">
    <property type="entry name" value="P-loop_NTPase"/>
</dbReference>
<dbReference type="Proteomes" id="UP000241421">
    <property type="component" value="Unassembled WGS sequence"/>
</dbReference>
<proteinExistence type="inferred from homology"/>
<dbReference type="Gene3D" id="3.40.50.300">
    <property type="entry name" value="P-loop containing nucleotide triphosphate hydrolases"/>
    <property type="match status" value="1"/>
</dbReference>
<feature type="domain" description="Bacterial type II secretion system protein E" evidence="2">
    <location>
        <begin position="219"/>
        <end position="233"/>
    </location>
</feature>
<dbReference type="PROSITE" id="PS00662">
    <property type="entry name" value="T2SP_E"/>
    <property type="match status" value="1"/>
</dbReference>
<accession>A0A2U2HNY9</accession>
<comment type="similarity">
    <text evidence="1">Belongs to the GSP E family.</text>
</comment>
<reference evidence="3 4" key="1">
    <citation type="submission" date="2018-04" db="EMBL/GenBank/DDBJ databases">
        <title>Massilia violaceinigra sp. nov., a novel purple-pigmented bacterium isolated from Tianshan glacier, Xinjiang, China.</title>
        <authorList>
            <person name="Wang H."/>
        </authorList>
    </citation>
    <scope>NUCLEOTIDE SEQUENCE [LARGE SCALE GENOMIC DNA]</scope>
    <source>
        <strain evidence="3 4">B448-2</strain>
    </source>
</reference>
<evidence type="ECO:0000259" key="2">
    <source>
        <dbReference type="PROSITE" id="PS00662"/>
    </source>
</evidence>
<dbReference type="OrthoDB" id="5790493at2"/>
<dbReference type="EMBL" id="PXWF02000108">
    <property type="protein sequence ID" value="PWF49172.1"/>
    <property type="molecule type" value="Genomic_DNA"/>
</dbReference>
<comment type="caution">
    <text evidence="3">The sequence shown here is derived from an EMBL/GenBank/DDBJ whole genome shotgun (WGS) entry which is preliminary data.</text>
</comment>
<dbReference type="SUPFAM" id="SSF52540">
    <property type="entry name" value="P-loop containing nucleoside triphosphate hydrolases"/>
    <property type="match status" value="1"/>
</dbReference>
<name>A0A2U2HNY9_9BURK</name>
<dbReference type="InterPro" id="IPR001482">
    <property type="entry name" value="T2SS/T4SS_dom"/>
</dbReference>
<dbReference type="AlphaFoldDB" id="A0A2U2HNY9"/>
<evidence type="ECO:0000313" key="4">
    <source>
        <dbReference type="Proteomes" id="UP000241421"/>
    </source>
</evidence>
<evidence type="ECO:0000256" key="1">
    <source>
        <dbReference type="ARBA" id="ARBA00006611"/>
    </source>
</evidence>
<dbReference type="PANTHER" id="PTHR30486">
    <property type="entry name" value="TWITCHING MOTILITY PROTEIN PILT"/>
    <property type="match status" value="1"/>
</dbReference>
<dbReference type="GO" id="GO:0016887">
    <property type="term" value="F:ATP hydrolysis activity"/>
    <property type="evidence" value="ECO:0007669"/>
    <property type="project" value="InterPro"/>
</dbReference>
<dbReference type="PANTHER" id="PTHR30486:SF6">
    <property type="entry name" value="TYPE IV PILUS RETRACTATION ATPASE PILT"/>
    <property type="match status" value="1"/>
</dbReference>